<name>A0A316VTD0_9BASI</name>
<evidence type="ECO:0000313" key="2">
    <source>
        <dbReference type="EMBL" id="PWN39471.1"/>
    </source>
</evidence>
<keyword evidence="3" id="KW-1185">Reference proteome</keyword>
<dbReference type="Proteomes" id="UP000245783">
    <property type="component" value="Unassembled WGS sequence"/>
</dbReference>
<organism evidence="2 3">
    <name type="scientific">Ceraceosorus guamensis</name>
    <dbReference type="NCBI Taxonomy" id="1522189"/>
    <lineage>
        <taxon>Eukaryota</taxon>
        <taxon>Fungi</taxon>
        <taxon>Dikarya</taxon>
        <taxon>Basidiomycota</taxon>
        <taxon>Ustilaginomycotina</taxon>
        <taxon>Exobasidiomycetes</taxon>
        <taxon>Ceraceosorales</taxon>
        <taxon>Ceraceosoraceae</taxon>
        <taxon>Ceraceosorus</taxon>
    </lineage>
</organism>
<dbReference type="STRING" id="1522189.A0A316VTD0"/>
<sequence length="241" mass="25724">MLFGNKKQKQPAPDPNSVQLSSEELSKALSLPVQRQDGSSTTLAELTSGRLSILILIRHHHCGMCQGYISSLNSNPILSKLAAPDAPSNAPQLIVLGHGVAEKGIDRYQDMTGNKFLMVSDPSAKVFDALGCIKSLDISGDIPYDTSKSKMSDVLHSVWGMATSGSLMWKGGAFDQLGGDFIISPEGSVLYSHRMKTTVDHTRAEVLLQKAGLSESKPETQPSSDNLPPTPQADTPAVPAI</sequence>
<dbReference type="InParanoid" id="A0A316VTD0"/>
<evidence type="ECO:0008006" key="4">
    <source>
        <dbReference type="Google" id="ProtNLM"/>
    </source>
</evidence>
<dbReference type="OrthoDB" id="40334at2759"/>
<dbReference type="AlphaFoldDB" id="A0A316VTD0"/>
<dbReference type="PANTHER" id="PTHR28630">
    <property type="match status" value="1"/>
</dbReference>
<dbReference type="InterPro" id="IPR036249">
    <property type="entry name" value="Thioredoxin-like_sf"/>
</dbReference>
<protein>
    <recommendedName>
        <fullName evidence="4">AhpC-TSA-domain-containing protein</fullName>
    </recommendedName>
</protein>
<dbReference type="RefSeq" id="XP_025366631.1">
    <property type="nucleotide sequence ID" value="XM_025514838.1"/>
</dbReference>
<evidence type="ECO:0000313" key="3">
    <source>
        <dbReference type="Proteomes" id="UP000245783"/>
    </source>
</evidence>
<dbReference type="Pfam" id="PF13911">
    <property type="entry name" value="AhpC-TSA_2"/>
    <property type="match status" value="1"/>
</dbReference>
<feature type="region of interest" description="Disordered" evidence="1">
    <location>
        <begin position="211"/>
        <end position="241"/>
    </location>
</feature>
<dbReference type="EMBL" id="KZ819465">
    <property type="protein sequence ID" value="PWN39471.1"/>
    <property type="molecule type" value="Genomic_DNA"/>
</dbReference>
<reference evidence="2 3" key="1">
    <citation type="journal article" date="2018" name="Mol. Biol. Evol.">
        <title>Broad Genomic Sampling Reveals a Smut Pathogenic Ancestry of the Fungal Clade Ustilaginomycotina.</title>
        <authorList>
            <person name="Kijpornyongpan T."/>
            <person name="Mondo S.J."/>
            <person name="Barry K."/>
            <person name="Sandor L."/>
            <person name="Lee J."/>
            <person name="Lipzen A."/>
            <person name="Pangilinan J."/>
            <person name="LaButti K."/>
            <person name="Hainaut M."/>
            <person name="Henrissat B."/>
            <person name="Grigoriev I.V."/>
            <person name="Spatafora J.W."/>
            <person name="Aime M.C."/>
        </authorList>
    </citation>
    <scope>NUCLEOTIDE SEQUENCE [LARGE SCALE GENOMIC DNA]</scope>
    <source>
        <strain evidence="2 3">MCA 4658</strain>
    </source>
</reference>
<evidence type="ECO:0000256" key="1">
    <source>
        <dbReference type="SAM" id="MobiDB-lite"/>
    </source>
</evidence>
<proteinExistence type="predicted"/>
<gene>
    <name evidence="2" type="ORF">IE81DRAFT_326511</name>
</gene>
<dbReference type="SUPFAM" id="SSF52833">
    <property type="entry name" value="Thioredoxin-like"/>
    <property type="match status" value="1"/>
</dbReference>
<dbReference type="GeneID" id="37036708"/>
<dbReference type="PANTHER" id="PTHR28630:SF3">
    <property type="entry name" value="PEROXIREDOXIN-LIKE 2C"/>
    <property type="match status" value="1"/>
</dbReference>
<dbReference type="InterPro" id="IPR032801">
    <property type="entry name" value="PXL2A/B/C"/>
</dbReference>
<accession>A0A316VTD0</accession>
<dbReference type="Gene3D" id="3.40.30.10">
    <property type="entry name" value="Glutaredoxin"/>
    <property type="match status" value="1"/>
</dbReference>